<gene>
    <name evidence="1" type="ORF">GIB67_026416</name>
</gene>
<evidence type="ECO:0000313" key="1">
    <source>
        <dbReference type="EMBL" id="KAF6174928.1"/>
    </source>
</evidence>
<dbReference type="EMBL" id="JACGCM010000223">
    <property type="protein sequence ID" value="KAF6174928.1"/>
    <property type="molecule type" value="Genomic_DNA"/>
</dbReference>
<evidence type="ECO:0000313" key="2">
    <source>
        <dbReference type="Proteomes" id="UP000541444"/>
    </source>
</evidence>
<organism evidence="1 2">
    <name type="scientific">Kingdonia uniflora</name>
    <dbReference type="NCBI Taxonomy" id="39325"/>
    <lineage>
        <taxon>Eukaryota</taxon>
        <taxon>Viridiplantae</taxon>
        <taxon>Streptophyta</taxon>
        <taxon>Embryophyta</taxon>
        <taxon>Tracheophyta</taxon>
        <taxon>Spermatophyta</taxon>
        <taxon>Magnoliopsida</taxon>
        <taxon>Ranunculales</taxon>
        <taxon>Circaeasteraceae</taxon>
        <taxon>Kingdonia</taxon>
    </lineage>
</organism>
<comment type="caution">
    <text evidence="1">The sequence shown here is derived from an EMBL/GenBank/DDBJ whole genome shotgun (WGS) entry which is preliminary data.</text>
</comment>
<sequence length="74" mass="8303">MMANRCRGLGFGWGMFETKTLPHDYTSHRCKAPGHLFQHCPTNGYPNCNIKELKLPTGIPKSMLVATQMALIHC</sequence>
<name>A0A7J7P6X0_9MAGN</name>
<protein>
    <submittedName>
        <fullName evidence="1">Uncharacterized protein</fullName>
    </submittedName>
</protein>
<dbReference type="AlphaFoldDB" id="A0A7J7P6X0"/>
<dbReference type="Gene3D" id="4.10.60.10">
    <property type="entry name" value="Zinc finger, CCHC-type"/>
    <property type="match status" value="1"/>
</dbReference>
<keyword evidence="2" id="KW-1185">Reference proteome</keyword>
<dbReference type="Proteomes" id="UP000541444">
    <property type="component" value="Unassembled WGS sequence"/>
</dbReference>
<proteinExistence type="predicted"/>
<dbReference type="OrthoDB" id="688450at2759"/>
<accession>A0A7J7P6X0</accession>
<reference evidence="1 2" key="1">
    <citation type="journal article" date="2020" name="IScience">
        <title>Genome Sequencing of the Endangered Kingdonia uniflora (Circaeasteraceae, Ranunculales) Reveals Potential Mechanisms of Evolutionary Specialization.</title>
        <authorList>
            <person name="Sun Y."/>
            <person name="Deng T."/>
            <person name="Zhang A."/>
            <person name="Moore M.J."/>
            <person name="Landis J.B."/>
            <person name="Lin N."/>
            <person name="Zhang H."/>
            <person name="Zhang X."/>
            <person name="Huang J."/>
            <person name="Zhang X."/>
            <person name="Sun H."/>
            <person name="Wang H."/>
        </authorList>
    </citation>
    <scope>NUCLEOTIDE SEQUENCE [LARGE SCALE GENOMIC DNA]</scope>
    <source>
        <strain evidence="1">TB1705</strain>
        <tissue evidence="1">Leaf</tissue>
    </source>
</reference>